<proteinExistence type="predicted"/>
<evidence type="ECO:0000256" key="6">
    <source>
        <dbReference type="ARBA" id="ARBA00023204"/>
    </source>
</evidence>
<dbReference type="SMART" id="SM00278">
    <property type="entry name" value="HhH1"/>
    <property type="match status" value="2"/>
</dbReference>
<dbReference type="InterPro" id="IPR010994">
    <property type="entry name" value="RuvA_2-like"/>
</dbReference>
<keyword evidence="10" id="KW-1185">Reference proteome</keyword>
<dbReference type="Gene3D" id="3.40.50.10130">
    <property type="match status" value="1"/>
</dbReference>
<reference evidence="9 10" key="1">
    <citation type="journal article" date="2014" name="PLoS ONE">
        <title>Genome Sequence of Candidatus Nitrososphaera evergladensis from Group I.1b Enriched from Everglades Soil Reveals Novel Genomic Features of the Ammonia-Oxidizing Archaea.</title>
        <authorList>
            <person name="Zhalnina K.V."/>
            <person name="Dias R."/>
            <person name="Leonard M.T."/>
            <person name="Dorr de Quadros P."/>
            <person name="Camargo F.A."/>
            <person name="Drew J.C."/>
            <person name="Farmerie W.G."/>
            <person name="Daroub S.H."/>
            <person name="Triplett E.W."/>
        </authorList>
    </citation>
    <scope>NUCLEOTIDE SEQUENCE [LARGE SCALE GENOMIC DNA]</scope>
    <source>
        <strain evidence="9 10">SR1</strain>
    </source>
</reference>
<evidence type="ECO:0000313" key="10">
    <source>
        <dbReference type="Proteomes" id="UP000028194"/>
    </source>
</evidence>
<dbReference type="GO" id="GO:1901255">
    <property type="term" value="P:nucleotide-excision repair involved in interstrand cross-link repair"/>
    <property type="evidence" value="ECO:0007669"/>
    <property type="project" value="TreeGrafter"/>
</dbReference>
<feature type="domain" description="ERCC4" evidence="8">
    <location>
        <begin position="4"/>
        <end position="84"/>
    </location>
</feature>
<dbReference type="OrthoDB" id="121419at2157"/>
<dbReference type="KEGG" id="nev:NTE_01348"/>
<dbReference type="InterPro" id="IPR006166">
    <property type="entry name" value="ERCC4_domain"/>
</dbReference>
<dbReference type="AlphaFoldDB" id="A0A075MPD7"/>
<evidence type="ECO:0000256" key="3">
    <source>
        <dbReference type="ARBA" id="ARBA00022763"/>
    </source>
</evidence>
<dbReference type="InterPro" id="IPR003583">
    <property type="entry name" value="Hlx-hairpin-Hlx_DNA-bd_motif"/>
</dbReference>
<dbReference type="HOGENOM" id="CLU_101253_0_0_2"/>
<dbReference type="Proteomes" id="UP000028194">
    <property type="component" value="Chromosome"/>
</dbReference>
<dbReference type="PANTHER" id="PTHR10150">
    <property type="entry name" value="DNA REPAIR ENDONUCLEASE XPF"/>
    <property type="match status" value="1"/>
</dbReference>
<dbReference type="Gene3D" id="1.10.150.20">
    <property type="entry name" value="5' to 3' exonuclease, C-terminal subdomain"/>
    <property type="match status" value="1"/>
</dbReference>
<evidence type="ECO:0000256" key="1">
    <source>
        <dbReference type="ARBA" id="ARBA00022722"/>
    </source>
</evidence>
<dbReference type="SUPFAM" id="SSF52980">
    <property type="entry name" value="Restriction endonuclease-like"/>
    <property type="match status" value="1"/>
</dbReference>
<dbReference type="GO" id="GO:0003697">
    <property type="term" value="F:single-stranded DNA binding"/>
    <property type="evidence" value="ECO:0007669"/>
    <property type="project" value="TreeGrafter"/>
</dbReference>
<evidence type="ECO:0000256" key="4">
    <source>
        <dbReference type="ARBA" id="ARBA00022801"/>
    </source>
</evidence>
<dbReference type="InterPro" id="IPR011335">
    <property type="entry name" value="Restrct_endonuc-II-like"/>
</dbReference>
<dbReference type="SUPFAM" id="SSF47781">
    <property type="entry name" value="RuvA domain 2-like"/>
    <property type="match status" value="1"/>
</dbReference>
<keyword evidence="5" id="KW-0238">DNA-binding</keyword>
<evidence type="ECO:0000259" key="8">
    <source>
        <dbReference type="SMART" id="SM00891"/>
    </source>
</evidence>
<feature type="domain" description="Helix-hairpin-helix DNA-binding motif class 1" evidence="7">
    <location>
        <begin position="203"/>
        <end position="222"/>
    </location>
</feature>
<sequence length="243" mass="26749">MPARIVVDERERPSGIPDILRKSGVVVDFAQLVVGDYIVSPDTAVERKTVHDLVHSIYDGRLYVQCAQLVKHYQKPIVIIQGDLTRLAEIPDNIEDEEKKKKMAERLPLAFDALATVAMEFRIPVLHAPDAEHAAVLLGTLAAKGLQNGITSGPLLKKIRKENPVYLQQLYVLSSVPGVGDKLAARMLEKFKTPQRALNASAAELATIPGFGLARAQRLRKILDSAAKTDSVIQKTLFESNEL</sequence>
<protein>
    <submittedName>
        <fullName evidence="9">ERCC4-type nuclease</fullName>
    </submittedName>
</protein>
<dbReference type="Pfam" id="PF14520">
    <property type="entry name" value="HHH_5"/>
    <property type="match status" value="1"/>
</dbReference>
<dbReference type="Pfam" id="PF02732">
    <property type="entry name" value="ERCC4"/>
    <property type="match status" value="1"/>
</dbReference>
<dbReference type="CDD" id="cd20075">
    <property type="entry name" value="XPF_nuclease_XPF_arch"/>
    <property type="match status" value="1"/>
</dbReference>
<dbReference type="RefSeq" id="WP_148700190.1">
    <property type="nucleotide sequence ID" value="NZ_CP007174.1"/>
</dbReference>
<name>A0A075MPD7_9ARCH</name>
<evidence type="ECO:0000256" key="2">
    <source>
        <dbReference type="ARBA" id="ARBA00022759"/>
    </source>
</evidence>
<evidence type="ECO:0000259" key="7">
    <source>
        <dbReference type="SMART" id="SM00278"/>
    </source>
</evidence>
<keyword evidence="4" id="KW-0378">Hydrolase</keyword>
<dbReference type="PANTHER" id="PTHR10150:SF0">
    <property type="entry name" value="DNA REPAIR ENDONUCLEASE XPF"/>
    <property type="match status" value="1"/>
</dbReference>
<keyword evidence="1" id="KW-0540">Nuclease</keyword>
<evidence type="ECO:0000256" key="5">
    <source>
        <dbReference type="ARBA" id="ARBA00023125"/>
    </source>
</evidence>
<keyword evidence="3" id="KW-0227">DNA damage</keyword>
<dbReference type="GO" id="GO:0000724">
    <property type="term" value="P:double-strand break repair via homologous recombination"/>
    <property type="evidence" value="ECO:0007669"/>
    <property type="project" value="TreeGrafter"/>
</dbReference>
<gene>
    <name evidence="9" type="ORF">NTE_01348</name>
</gene>
<dbReference type="GO" id="GO:0003684">
    <property type="term" value="F:damaged DNA binding"/>
    <property type="evidence" value="ECO:0007669"/>
    <property type="project" value="TreeGrafter"/>
</dbReference>
<dbReference type="SMART" id="SM00891">
    <property type="entry name" value="ERCC4"/>
    <property type="match status" value="1"/>
</dbReference>
<dbReference type="GeneID" id="41597146"/>
<feature type="domain" description="Helix-hairpin-helix DNA-binding motif class 1" evidence="7">
    <location>
        <begin position="171"/>
        <end position="190"/>
    </location>
</feature>
<keyword evidence="6" id="KW-0234">DNA repair</keyword>
<evidence type="ECO:0000313" key="9">
    <source>
        <dbReference type="EMBL" id="AIF83416.1"/>
    </source>
</evidence>
<dbReference type="eggNOG" id="arCOG04206">
    <property type="taxonomic scope" value="Archaea"/>
</dbReference>
<dbReference type="GO" id="GO:0000014">
    <property type="term" value="F:single-stranded DNA endodeoxyribonuclease activity"/>
    <property type="evidence" value="ECO:0007669"/>
    <property type="project" value="TreeGrafter"/>
</dbReference>
<dbReference type="EMBL" id="CP007174">
    <property type="protein sequence ID" value="AIF83416.1"/>
    <property type="molecule type" value="Genomic_DNA"/>
</dbReference>
<organism evidence="9 10">
    <name type="scientific">Candidatus Nitrososphaera evergladensis SR1</name>
    <dbReference type="NCBI Taxonomy" id="1459636"/>
    <lineage>
        <taxon>Archaea</taxon>
        <taxon>Nitrososphaerota</taxon>
        <taxon>Nitrososphaeria</taxon>
        <taxon>Nitrososphaerales</taxon>
        <taxon>Nitrososphaeraceae</taxon>
        <taxon>Nitrososphaera</taxon>
    </lineage>
</organism>
<keyword evidence="2" id="KW-0255">Endonuclease</keyword>
<accession>A0A075MPD7</accession>
<dbReference type="STRING" id="1459636.NTE_01348"/>